<dbReference type="RefSeq" id="WP_372265665.1">
    <property type="nucleotide sequence ID" value="NZ_JBFRUW010000022.1"/>
</dbReference>
<feature type="domain" description="T2SS protein K second SAM-like" evidence="13">
    <location>
        <begin position="248"/>
        <end position="315"/>
    </location>
</feature>
<evidence type="ECO:0000256" key="6">
    <source>
        <dbReference type="ARBA" id="ARBA00022692"/>
    </source>
</evidence>
<dbReference type="InterPro" id="IPR049031">
    <property type="entry name" value="T2SSK_SAM-like_1st"/>
</dbReference>
<dbReference type="Gene3D" id="1.10.40.60">
    <property type="entry name" value="EpsJ-like"/>
    <property type="match status" value="2"/>
</dbReference>
<feature type="region of interest" description="Disordered" evidence="11">
    <location>
        <begin position="1"/>
        <end position="30"/>
    </location>
</feature>
<evidence type="ECO:0000256" key="9">
    <source>
        <dbReference type="ARBA" id="ARBA00023136"/>
    </source>
</evidence>
<evidence type="ECO:0000256" key="8">
    <source>
        <dbReference type="ARBA" id="ARBA00022989"/>
    </source>
</evidence>
<feature type="compositionally biased region" description="Polar residues" evidence="11">
    <location>
        <begin position="7"/>
        <end position="22"/>
    </location>
</feature>
<comment type="subcellular location">
    <subcellularLocation>
        <location evidence="1 10">Cell inner membrane</location>
    </subcellularLocation>
</comment>
<sequence length="367" mass="40454">MDKFPRTSISRANTSKASNSKAGTLKSRSLRSKHRQSGVALIVILMLLAIMAGIAGSMSERLFTQFKRVGNQLNYQQAYWYSIGIESLAEVGIEQSYKDSDTVNLNQPWALEEQVFPLDYGQVSGRILDKQACFNLNALAEAKSSTGSSKSPYLVTVWQALLEEVEVEPYQAEVIAHSTWEFVDSNSSTSSSTGVEDSTYESMSPSYVAANGLLADSSELRAIYQVSGDVIEKVAPFVCALPTDDFRLNVNTLSEKQAPILVAMFSPNLSESNAKELIKNRPFDGWDSIDDFMAEASVAAVSSAVKKSAKSYLAVDSAYFELDAEILVEKSRVRIRSLFYSDNRKTVTVVRRRFGGISERVSDRSAE</sequence>
<dbReference type="Proteomes" id="UP001570417">
    <property type="component" value="Unassembled WGS sequence"/>
</dbReference>
<accession>A0ABV4N9W1</accession>
<dbReference type="Pfam" id="PF03934">
    <property type="entry name" value="T2SSK"/>
    <property type="match status" value="1"/>
</dbReference>
<keyword evidence="6 12" id="KW-0812">Transmembrane</keyword>
<dbReference type="InterPro" id="IPR049179">
    <property type="entry name" value="T2SSK_SAM-like_2nd"/>
</dbReference>
<dbReference type="SUPFAM" id="SSF54523">
    <property type="entry name" value="Pili subunits"/>
    <property type="match status" value="1"/>
</dbReference>
<keyword evidence="7" id="KW-0653">Protein transport</keyword>
<comment type="similarity">
    <text evidence="2 10">Belongs to the GSP K family.</text>
</comment>
<dbReference type="EMBL" id="JBFRUW010000022">
    <property type="protein sequence ID" value="MFA0568205.1"/>
    <property type="molecule type" value="Genomic_DNA"/>
</dbReference>
<evidence type="ECO:0000256" key="11">
    <source>
        <dbReference type="SAM" id="MobiDB-lite"/>
    </source>
</evidence>
<evidence type="ECO:0000256" key="7">
    <source>
        <dbReference type="ARBA" id="ARBA00022927"/>
    </source>
</evidence>
<evidence type="ECO:0000256" key="2">
    <source>
        <dbReference type="ARBA" id="ARBA00007246"/>
    </source>
</evidence>
<reference evidence="15 16" key="1">
    <citation type="journal article" date="2024" name="ISME J.">
        <title>Tailless and filamentous prophages are predominant in marine Vibrio.</title>
        <authorList>
            <person name="Steensen K."/>
            <person name="Seneca J."/>
            <person name="Bartlau N."/>
            <person name="Yu X.A."/>
            <person name="Hussain F.A."/>
            <person name="Polz M.F."/>
        </authorList>
    </citation>
    <scope>NUCLEOTIDE SEQUENCE [LARGE SCALE GENOMIC DNA]</scope>
    <source>
        <strain evidence="15 16">10N.222.51.A1</strain>
    </source>
</reference>
<evidence type="ECO:0000256" key="3">
    <source>
        <dbReference type="ARBA" id="ARBA00022448"/>
    </source>
</evidence>
<evidence type="ECO:0000256" key="10">
    <source>
        <dbReference type="PIRNR" id="PIRNR002786"/>
    </source>
</evidence>
<keyword evidence="3 10" id="KW-0813">Transport</keyword>
<dbReference type="InterPro" id="IPR045584">
    <property type="entry name" value="Pilin-like"/>
</dbReference>
<evidence type="ECO:0000313" key="16">
    <source>
        <dbReference type="Proteomes" id="UP001570417"/>
    </source>
</evidence>
<dbReference type="PANTHER" id="PTHR38831">
    <property type="entry name" value="TYPE II SECRETION SYSTEM PROTEIN K"/>
    <property type="match status" value="1"/>
</dbReference>
<protein>
    <recommendedName>
        <fullName evidence="10">Type II secretion system protein K</fullName>
    </recommendedName>
</protein>
<evidence type="ECO:0000259" key="14">
    <source>
        <dbReference type="Pfam" id="PF21687"/>
    </source>
</evidence>
<evidence type="ECO:0000256" key="12">
    <source>
        <dbReference type="SAM" id="Phobius"/>
    </source>
</evidence>
<feature type="transmembrane region" description="Helical" evidence="12">
    <location>
        <begin position="38"/>
        <end position="58"/>
    </location>
</feature>
<evidence type="ECO:0000256" key="5">
    <source>
        <dbReference type="ARBA" id="ARBA00022519"/>
    </source>
</evidence>
<dbReference type="InterPro" id="IPR038072">
    <property type="entry name" value="GspK_central_sf"/>
</dbReference>
<dbReference type="InterPro" id="IPR005628">
    <property type="entry name" value="GspK"/>
</dbReference>
<keyword evidence="4 10" id="KW-1003">Cell membrane</keyword>
<evidence type="ECO:0000259" key="13">
    <source>
        <dbReference type="Pfam" id="PF03934"/>
    </source>
</evidence>
<evidence type="ECO:0000313" key="15">
    <source>
        <dbReference type="EMBL" id="MFA0568205.1"/>
    </source>
</evidence>
<dbReference type="SUPFAM" id="SSF158544">
    <property type="entry name" value="GspK insert domain-like"/>
    <property type="match status" value="2"/>
</dbReference>
<keyword evidence="5 10" id="KW-0997">Cell inner membrane</keyword>
<dbReference type="PANTHER" id="PTHR38831:SF1">
    <property type="entry name" value="TYPE II SECRETION SYSTEM PROTEIN K-RELATED"/>
    <property type="match status" value="1"/>
</dbReference>
<evidence type="ECO:0000256" key="1">
    <source>
        <dbReference type="ARBA" id="ARBA00004533"/>
    </source>
</evidence>
<dbReference type="Pfam" id="PF21687">
    <property type="entry name" value="T2SSK_1st"/>
    <property type="match status" value="1"/>
</dbReference>
<keyword evidence="8 12" id="KW-1133">Transmembrane helix</keyword>
<dbReference type="Gene3D" id="3.30.1300.30">
    <property type="entry name" value="GSPII I/J protein-like"/>
    <property type="match status" value="1"/>
</dbReference>
<dbReference type="PIRSF" id="PIRSF002786">
    <property type="entry name" value="XcpX"/>
    <property type="match status" value="1"/>
</dbReference>
<keyword evidence="9 10" id="KW-0472">Membrane</keyword>
<feature type="domain" description="T2SS protein K first SAM-like" evidence="14">
    <location>
        <begin position="132"/>
        <end position="243"/>
    </location>
</feature>
<dbReference type="NCBIfam" id="NF037980">
    <property type="entry name" value="T2SS_GspK"/>
    <property type="match status" value="1"/>
</dbReference>
<comment type="caution">
    <text evidence="15">The sequence shown here is derived from an EMBL/GenBank/DDBJ whole genome shotgun (WGS) entry which is preliminary data.</text>
</comment>
<name>A0ABV4N9W1_9VIBR</name>
<proteinExistence type="inferred from homology"/>
<keyword evidence="16" id="KW-1185">Reference proteome</keyword>
<organism evidence="15 16">
    <name type="scientific">Vibrio gallaecicus</name>
    <dbReference type="NCBI Taxonomy" id="552386"/>
    <lineage>
        <taxon>Bacteria</taxon>
        <taxon>Pseudomonadati</taxon>
        <taxon>Pseudomonadota</taxon>
        <taxon>Gammaproteobacteria</taxon>
        <taxon>Vibrionales</taxon>
        <taxon>Vibrionaceae</taxon>
        <taxon>Vibrio</taxon>
    </lineage>
</organism>
<evidence type="ECO:0000256" key="4">
    <source>
        <dbReference type="ARBA" id="ARBA00022475"/>
    </source>
</evidence>
<gene>
    <name evidence="15" type="primary">gspK</name>
    <name evidence="15" type="ORF">AB4566_07945</name>
</gene>